<sequence length="189" mass="20969">MTVMAYGDESVRRRGVPEPVYLMGAYVHDTSQADPVAALSRFQHTRKLHWRDAKPKDKVAICQVIAAHGGKHLVIAAAPLEVGVREERARQRALGMLLVLLEQDYGVTRLVLERRDRAQDDKDRAVCSVMTRSGAVSDAMVLEHAYGVAESRLWVPDQVVGAYGDALAGDRSAWSHLEARTRVERVNLS</sequence>
<proteinExistence type="predicted"/>
<gene>
    <name evidence="1" type="ORF">JG540_09595</name>
</gene>
<dbReference type="Proteomes" id="UP000595895">
    <property type="component" value="Chromosome"/>
</dbReference>
<organism evidence="1 2">
    <name type="scientific">Actinomyces weissii</name>
    <dbReference type="NCBI Taxonomy" id="675090"/>
    <lineage>
        <taxon>Bacteria</taxon>
        <taxon>Bacillati</taxon>
        <taxon>Actinomycetota</taxon>
        <taxon>Actinomycetes</taxon>
        <taxon>Actinomycetales</taxon>
        <taxon>Actinomycetaceae</taxon>
        <taxon>Actinomyces</taxon>
    </lineage>
</organism>
<evidence type="ECO:0000313" key="1">
    <source>
        <dbReference type="EMBL" id="QQM67237.1"/>
    </source>
</evidence>
<keyword evidence="2" id="KW-1185">Reference proteome</keyword>
<protein>
    <recommendedName>
        <fullName evidence="3">DUF3800 domain-containing protein</fullName>
    </recommendedName>
</protein>
<accession>A0A7T7M9B2</accession>
<dbReference type="AlphaFoldDB" id="A0A7T7M9B2"/>
<evidence type="ECO:0008006" key="3">
    <source>
        <dbReference type="Google" id="ProtNLM"/>
    </source>
</evidence>
<name>A0A7T7M9B2_9ACTO</name>
<reference evidence="1 2" key="1">
    <citation type="submission" date="2020-12" db="EMBL/GenBank/DDBJ databases">
        <authorList>
            <person name="Zhou J."/>
        </authorList>
    </citation>
    <scope>NUCLEOTIDE SEQUENCE [LARGE SCALE GENOMIC DNA]</scope>
    <source>
        <strain evidence="1 2">CCUG 61299</strain>
    </source>
</reference>
<evidence type="ECO:0000313" key="2">
    <source>
        <dbReference type="Proteomes" id="UP000595895"/>
    </source>
</evidence>
<dbReference type="EMBL" id="CP066802">
    <property type="protein sequence ID" value="QQM67237.1"/>
    <property type="molecule type" value="Genomic_DNA"/>
</dbReference>
<dbReference type="KEGG" id="awe:JG540_09595"/>
<dbReference type="RefSeq" id="WP_200275639.1">
    <property type="nucleotide sequence ID" value="NZ_CP066802.1"/>
</dbReference>